<comment type="caution">
    <text evidence="3">The sequence shown here is derived from an EMBL/GenBank/DDBJ whole genome shotgun (WGS) entry which is preliminary data.</text>
</comment>
<dbReference type="AlphaFoldDB" id="A0A8J4BAG9"/>
<protein>
    <recommendedName>
        <fullName evidence="5">Pherophorin domain-containing protein</fullName>
    </recommendedName>
</protein>
<feature type="signal peptide" evidence="2">
    <location>
        <begin position="1"/>
        <end position="42"/>
    </location>
</feature>
<feature type="chain" id="PRO_5035152161" description="Pherophorin domain-containing protein" evidence="2">
    <location>
        <begin position="43"/>
        <end position="254"/>
    </location>
</feature>
<evidence type="ECO:0000256" key="1">
    <source>
        <dbReference type="SAM" id="MobiDB-lite"/>
    </source>
</evidence>
<feature type="compositionally biased region" description="Low complexity" evidence="1">
    <location>
        <begin position="58"/>
        <end position="67"/>
    </location>
</feature>
<gene>
    <name evidence="3" type="ORF">Vafri_10540</name>
</gene>
<feature type="compositionally biased region" description="Pro residues" evidence="1">
    <location>
        <begin position="68"/>
        <end position="121"/>
    </location>
</feature>
<evidence type="ECO:0000256" key="2">
    <source>
        <dbReference type="SAM" id="SignalP"/>
    </source>
</evidence>
<feature type="region of interest" description="Disordered" evidence="1">
    <location>
        <begin position="40"/>
        <end position="121"/>
    </location>
</feature>
<dbReference type="Proteomes" id="UP000747399">
    <property type="component" value="Unassembled WGS sequence"/>
</dbReference>
<name>A0A8J4BAG9_9CHLO</name>
<evidence type="ECO:0000313" key="4">
    <source>
        <dbReference type="Proteomes" id="UP000747399"/>
    </source>
</evidence>
<dbReference type="PRINTS" id="PR01217">
    <property type="entry name" value="PRICHEXTENSN"/>
</dbReference>
<proteinExistence type="predicted"/>
<evidence type="ECO:0000313" key="3">
    <source>
        <dbReference type="EMBL" id="GIL54851.1"/>
    </source>
</evidence>
<feature type="compositionally biased region" description="Pro residues" evidence="1">
    <location>
        <begin position="47"/>
        <end position="57"/>
    </location>
</feature>
<organism evidence="3 4">
    <name type="scientific">Volvox africanus</name>
    <dbReference type="NCBI Taxonomy" id="51714"/>
    <lineage>
        <taxon>Eukaryota</taxon>
        <taxon>Viridiplantae</taxon>
        <taxon>Chlorophyta</taxon>
        <taxon>core chlorophytes</taxon>
        <taxon>Chlorophyceae</taxon>
        <taxon>CS clade</taxon>
        <taxon>Chlamydomonadales</taxon>
        <taxon>Volvocaceae</taxon>
        <taxon>Volvox</taxon>
    </lineage>
</organism>
<accession>A0A8J4BAG9</accession>
<dbReference type="EMBL" id="BNCO01000019">
    <property type="protein sequence ID" value="GIL54851.1"/>
    <property type="molecule type" value="Genomic_DNA"/>
</dbReference>
<evidence type="ECO:0008006" key="5">
    <source>
        <dbReference type="Google" id="ProtNLM"/>
    </source>
</evidence>
<keyword evidence="2" id="KW-0732">Signal</keyword>
<keyword evidence="4" id="KW-1185">Reference proteome</keyword>
<sequence length="254" mass="27249">MPSQAAKMRREMKATKRGVFGWMPLLCFVCAVLLLTVGGAETASSPPSSPPKRPPPSTRKLPPVVKLSPPPTPPLRSPPPRPTPPRPRPSPKSPPSPPKPPPPSPPPSPIPPSPPPFVPPFSPGDPDSCSFCAKVTIVEPTDLNMIPAICTDMATQVMYDIKELYSPSNVRNTGSGRISCAPDSRQVTICTSVQATALRTVAQAALDERVWGWTQVARFYIDDCKPFILISSEITSPDGCLTSDQSDAYACDIF</sequence>
<reference evidence="3" key="1">
    <citation type="journal article" date="2021" name="Proc. Natl. Acad. Sci. U.S.A.">
        <title>Three genomes in the algal genus Volvox reveal the fate of a haploid sex-determining region after a transition to homothallism.</title>
        <authorList>
            <person name="Yamamoto K."/>
            <person name="Hamaji T."/>
            <person name="Kawai-Toyooka H."/>
            <person name="Matsuzaki R."/>
            <person name="Takahashi F."/>
            <person name="Nishimura Y."/>
            <person name="Kawachi M."/>
            <person name="Noguchi H."/>
            <person name="Minakuchi Y."/>
            <person name="Umen J.G."/>
            <person name="Toyoda A."/>
            <person name="Nozaki H."/>
        </authorList>
    </citation>
    <scope>NUCLEOTIDE SEQUENCE</scope>
    <source>
        <strain evidence="3">NIES-3780</strain>
    </source>
</reference>